<sequence length="164" mass="17712">MRLPQVALYFATTVILLLAACQAGADTASEARLTAIPTQSPSSTNDVARPIKSTVRDSGAGGVTVEATWLGRQADGTIAIKLTLDTHSVDLTSFDVATNVTLRDERGTEVAVSSWQDERRDSHHRSGVVRFPALSSDTNQERVTLVVRNLAGVAERTLSFEFQR</sequence>
<accession>A0A7C1XJR7</accession>
<organism evidence="1">
    <name type="scientific">Thermomicrobium roseum</name>
    <dbReference type="NCBI Taxonomy" id="500"/>
    <lineage>
        <taxon>Bacteria</taxon>
        <taxon>Pseudomonadati</taxon>
        <taxon>Thermomicrobiota</taxon>
        <taxon>Thermomicrobia</taxon>
        <taxon>Thermomicrobiales</taxon>
        <taxon>Thermomicrobiaceae</taxon>
        <taxon>Thermomicrobium</taxon>
    </lineage>
</organism>
<protein>
    <recommendedName>
        <fullName evidence="2">Lipoprotein</fullName>
    </recommendedName>
</protein>
<dbReference type="AlphaFoldDB" id="A0A7C1XJR7"/>
<gene>
    <name evidence="1" type="ORF">ENP47_10610</name>
</gene>
<evidence type="ECO:0008006" key="2">
    <source>
        <dbReference type="Google" id="ProtNLM"/>
    </source>
</evidence>
<evidence type="ECO:0000313" key="1">
    <source>
        <dbReference type="EMBL" id="HEF66029.1"/>
    </source>
</evidence>
<dbReference type="PROSITE" id="PS51257">
    <property type="entry name" value="PROKAR_LIPOPROTEIN"/>
    <property type="match status" value="1"/>
</dbReference>
<proteinExistence type="predicted"/>
<comment type="caution">
    <text evidence="1">The sequence shown here is derived from an EMBL/GenBank/DDBJ whole genome shotgun (WGS) entry which is preliminary data.</text>
</comment>
<dbReference type="EMBL" id="DSJL01000011">
    <property type="protein sequence ID" value="HEF66029.1"/>
    <property type="molecule type" value="Genomic_DNA"/>
</dbReference>
<name>A0A7C1XJR7_THERO</name>
<reference evidence="1" key="1">
    <citation type="journal article" date="2020" name="mSystems">
        <title>Genome- and Community-Level Interaction Insights into Carbon Utilization and Element Cycling Functions of Hydrothermarchaeota in Hydrothermal Sediment.</title>
        <authorList>
            <person name="Zhou Z."/>
            <person name="Liu Y."/>
            <person name="Xu W."/>
            <person name="Pan J."/>
            <person name="Luo Z.H."/>
            <person name="Li M."/>
        </authorList>
    </citation>
    <scope>NUCLEOTIDE SEQUENCE [LARGE SCALE GENOMIC DNA]</scope>
    <source>
        <strain evidence="1">SpSt-222</strain>
    </source>
</reference>